<feature type="transmembrane region" description="Helical" evidence="2">
    <location>
        <begin position="168"/>
        <end position="192"/>
    </location>
</feature>
<proteinExistence type="predicted"/>
<organism evidence="3">
    <name type="scientific">Magnaporthiopsis poae (strain ATCC 64411 / 73-15)</name>
    <name type="common">Kentucky bluegrass fungus</name>
    <name type="synonym">Magnaporthe poae</name>
    <dbReference type="NCBI Taxonomy" id="644358"/>
    <lineage>
        <taxon>Eukaryota</taxon>
        <taxon>Fungi</taxon>
        <taxon>Dikarya</taxon>
        <taxon>Ascomycota</taxon>
        <taxon>Pezizomycotina</taxon>
        <taxon>Sordariomycetes</taxon>
        <taxon>Sordariomycetidae</taxon>
        <taxon>Magnaporthales</taxon>
        <taxon>Magnaporthaceae</taxon>
        <taxon>Magnaporthiopsis</taxon>
    </lineage>
</organism>
<feature type="region of interest" description="Disordered" evidence="1">
    <location>
        <begin position="1"/>
        <end position="68"/>
    </location>
</feature>
<feature type="non-terminal residue" evidence="3">
    <location>
        <position position="214"/>
    </location>
</feature>
<keyword evidence="2" id="KW-0812">Transmembrane</keyword>
<accession>A0A0H2TB83</accession>
<dbReference type="AlphaFoldDB" id="A0A0H2TB83"/>
<evidence type="ECO:0000256" key="2">
    <source>
        <dbReference type="SAM" id="Phobius"/>
    </source>
</evidence>
<feature type="region of interest" description="Disordered" evidence="1">
    <location>
        <begin position="128"/>
        <end position="149"/>
    </location>
</feature>
<reference evidence="3" key="2">
    <citation type="submission" date="2011-03" db="EMBL/GenBank/DDBJ databases">
        <title>Annotation of Magnaporthe poae ATCC 64411.</title>
        <authorList>
            <person name="Ma L.-J."/>
            <person name="Dead R."/>
            <person name="Young S.K."/>
            <person name="Zeng Q."/>
            <person name="Gargeya S."/>
            <person name="Fitzgerald M."/>
            <person name="Haas B."/>
            <person name="Abouelleil A."/>
            <person name="Alvarado L."/>
            <person name="Arachchi H.M."/>
            <person name="Berlin A."/>
            <person name="Brown A."/>
            <person name="Chapman S.B."/>
            <person name="Chen Z."/>
            <person name="Dunbar C."/>
            <person name="Freedman E."/>
            <person name="Gearin G."/>
            <person name="Gellesch M."/>
            <person name="Goldberg J."/>
            <person name="Griggs A."/>
            <person name="Gujja S."/>
            <person name="Heiman D."/>
            <person name="Howarth C."/>
            <person name="Larson L."/>
            <person name="Lui A."/>
            <person name="MacDonald P.J.P."/>
            <person name="Mehta T."/>
            <person name="Montmayeur A."/>
            <person name="Murphy C."/>
            <person name="Neiman D."/>
            <person name="Pearson M."/>
            <person name="Priest M."/>
            <person name="Roberts A."/>
            <person name="Saif S."/>
            <person name="Shea T."/>
            <person name="Shenoy N."/>
            <person name="Sisk P."/>
            <person name="Stolte C."/>
            <person name="Sykes S."/>
            <person name="Yandava C."/>
            <person name="Wortman J."/>
            <person name="Nusbaum C."/>
            <person name="Birren B."/>
        </authorList>
    </citation>
    <scope>NUCLEOTIDE SEQUENCE</scope>
    <source>
        <strain evidence="3">ATCC 64411</strain>
    </source>
</reference>
<protein>
    <submittedName>
        <fullName evidence="3">Uncharacterized protein</fullName>
    </submittedName>
</protein>
<name>A0A0H2TB83_MAGP6</name>
<dbReference type="EMBL" id="GL876966">
    <property type="protein sequence ID" value="KLU81350.1"/>
    <property type="molecule type" value="Genomic_DNA"/>
</dbReference>
<evidence type="ECO:0000256" key="1">
    <source>
        <dbReference type="SAM" id="MobiDB-lite"/>
    </source>
</evidence>
<sequence>MNRQSGAAVEARSLDEPEVNASPADQLVFGGGAGPIDYGNTNGDSATGEDHQRDPWSRGWNHPTPESRPLAVMGLSLQIPHLPRRINRAEEHENDAAAQNAPEVYNTHRDSSAPEAFWYPGLILSPSGEKETSPAAAEAETQPGSRKKGRWRIAPCSSLASRWRRRPWAVILVLLGISIVVGSVVTCIYVVLMNKAAQESGGGGGGPPNGGDAA</sequence>
<gene>
    <name evidence="3" type="ORF">MAPG_00440</name>
</gene>
<keyword evidence="2" id="KW-1133">Transmembrane helix</keyword>
<reference evidence="3" key="1">
    <citation type="submission" date="2010-05" db="EMBL/GenBank/DDBJ databases">
        <title>The Genome Sequence of Magnaporthe poae strain ATCC 64411.</title>
        <authorList>
            <consortium name="The Broad Institute Genome Sequencing Platform"/>
            <consortium name="Broad Institute Genome Sequencing Center for Infectious Disease"/>
            <person name="Ma L.-J."/>
            <person name="Dead R."/>
            <person name="Young S."/>
            <person name="Zeng Q."/>
            <person name="Koehrsen M."/>
            <person name="Alvarado L."/>
            <person name="Berlin A."/>
            <person name="Chapman S.B."/>
            <person name="Chen Z."/>
            <person name="Freedman E."/>
            <person name="Gellesch M."/>
            <person name="Goldberg J."/>
            <person name="Griggs A."/>
            <person name="Gujja S."/>
            <person name="Heilman E.R."/>
            <person name="Heiman D."/>
            <person name="Hepburn T."/>
            <person name="Howarth C."/>
            <person name="Jen D."/>
            <person name="Larson L."/>
            <person name="Mehta T."/>
            <person name="Neiman D."/>
            <person name="Pearson M."/>
            <person name="Roberts A."/>
            <person name="Saif S."/>
            <person name="Shea T."/>
            <person name="Shenoy N."/>
            <person name="Sisk P."/>
            <person name="Stolte C."/>
            <person name="Sykes S."/>
            <person name="Walk T."/>
            <person name="White J."/>
            <person name="Yandava C."/>
            <person name="Haas B."/>
            <person name="Nusbaum C."/>
            <person name="Birren B."/>
        </authorList>
    </citation>
    <scope>NUCLEOTIDE SEQUENCE</scope>
    <source>
        <strain evidence="3">ATCC 64411</strain>
    </source>
</reference>
<dbReference type="VEuPathDB" id="FungiDB:MAPG_00440"/>
<keyword evidence="2" id="KW-0472">Membrane</keyword>
<evidence type="ECO:0000313" key="3">
    <source>
        <dbReference type="EMBL" id="KLU81350.1"/>
    </source>
</evidence>